<dbReference type="InterPro" id="IPR014878">
    <property type="entry name" value="THAP4-like_heme-bd"/>
</dbReference>
<reference evidence="5" key="1">
    <citation type="submission" date="2016-04" db="UniProtKB">
        <authorList>
            <consortium name="WormBaseParasite"/>
        </authorList>
    </citation>
    <scope>IDENTIFICATION</scope>
</reference>
<dbReference type="Pfam" id="PF01549">
    <property type="entry name" value="ShK"/>
    <property type="match status" value="1"/>
</dbReference>
<dbReference type="InterPro" id="IPR003582">
    <property type="entry name" value="ShKT_dom"/>
</dbReference>
<dbReference type="PANTHER" id="PTHR15854:SF4">
    <property type="entry name" value="PEROXYNITRITE ISOMERASE THAP4"/>
    <property type="match status" value="1"/>
</dbReference>
<sequence length="223" mass="25672">VCELTTFLAEQCVDRDHNCYDWVLSDRNLCRSIEYINNSCKKSCGLCNQGNKIEKSIPLSWLVGKWRSEHGGKAFFPTMPKFTYGEQIEFSLPSTNMKGIKSLNYTAFAWSVNEMVTLHSENGFLTIKPGTNIASLTTTMDNGFVTVEEGPIRHNKLELHLHNIGRISFSLHDVSIINIQILKRMLRVWTLIDSRTLQSRLEMETLTHPMQEHTSIRYTRIYP</sequence>
<protein>
    <submittedName>
        <fullName evidence="5">ShKT domain-containing protein</fullName>
    </submittedName>
</protein>
<comment type="caution">
    <text evidence="2">Lacks conserved residue(s) required for the propagation of feature annotation.</text>
</comment>
<dbReference type="SMART" id="SM00254">
    <property type="entry name" value="ShKT"/>
    <property type="match status" value="1"/>
</dbReference>
<dbReference type="PANTHER" id="PTHR15854">
    <property type="entry name" value="THAP4 PROTEIN"/>
    <property type="match status" value="1"/>
</dbReference>
<feature type="domain" description="ShKT" evidence="3">
    <location>
        <begin position="12"/>
        <end position="47"/>
    </location>
</feature>
<dbReference type="CDD" id="cd07828">
    <property type="entry name" value="lipocalin_heme-bd-THAP4-like"/>
    <property type="match status" value="1"/>
</dbReference>
<evidence type="ECO:0000256" key="2">
    <source>
        <dbReference type="PROSITE-ProRule" id="PRU01005"/>
    </source>
</evidence>
<evidence type="ECO:0000313" key="5">
    <source>
        <dbReference type="WBParaSite" id="SMUV_0000262401-mRNA-1"/>
    </source>
</evidence>
<proteinExistence type="predicted"/>
<dbReference type="AlphaFoldDB" id="A0A158R479"/>
<dbReference type="Gene3D" id="2.40.128.20">
    <property type="match status" value="1"/>
</dbReference>
<name>A0A158R479_9BILA</name>
<evidence type="ECO:0000259" key="3">
    <source>
        <dbReference type="PROSITE" id="PS51670"/>
    </source>
</evidence>
<comment type="catalytic activity">
    <reaction evidence="1">
        <text>peroxynitrite = nitrate</text>
        <dbReference type="Rhea" id="RHEA:63116"/>
        <dbReference type="ChEBI" id="CHEBI:17632"/>
        <dbReference type="ChEBI" id="CHEBI:25941"/>
    </reaction>
    <physiologicalReaction direction="left-to-right" evidence="1">
        <dbReference type="Rhea" id="RHEA:63117"/>
    </physiologicalReaction>
</comment>
<keyword evidence="4" id="KW-1185">Reference proteome</keyword>
<evidence type="ECO:0000313" key="4">
    <source>
        <dbReference type="Proteomes" id="UP000046393"/>
    </source>
</evidence>
<dbReference type="PROSITE" id="PS51670">
    <property type="entry name" value="SHKT"/>
    <property type="match status" value="1"/>
</dbReference>
<dbReference type="InterPro" id="IPR012674">
    <property type="entry name" value="Calycin"/>
</dbReference>
<dbReference type="Pfam" id="PF08768">
    <property type="entry name" value="THAP4_heme-bd"/>
    <property type="match status" value="1"/>
</dbReference>
<accession>A0A158R479</accession>
<dbReference type="WBParaSite" id="SMUV_0000262401-mRNA-1">
    <property type="protein sequence ID" value="SMUV_0000262401-mRNA-1"/>
    <property type="gene ID" value="SMUV_0000262401"/>
</dbReference>
<dbReference type="SUPFAM" id="SSF50814">
    <property type="entry name" value="Lipocalins"/>
    <property type="match status" value="1"/>
</dbReference>
<dbReference type="Proteomes" id="UP000046393">
    <property type="component" value="Unplaced"/>
</dbReference>
<dbReference type="InterPro" id="IPR045165">
    <property type="entry name" value="Nitrobindin"/>
</dbReference>
<organism evidence="4 5">
    <name type="scientific">Syphacia muris</name>
    <dbReference type="NCBI Taxonomy" id="451379"/>
    <lineage>
        <taxon>Eukaryota</taxon>
        <taxon>Metazoa</taxon>
        <taxon>Ecdysozoa</taxon>
        <taxon>Nematoda</taxon>
        <taxon>Chromadorea</taxon>
        <taxon>Rhabditida</taxon>
        <taxon>Spirurina</taxon>
        <taxon>Oxyuridomorpha</taxon>
        <taxon>Oxyuroidea</taxon>
        <taxon>Oxyuridae</taxon>
        <taxon>Syphacia</taxon>
    </lineage>
</organism>
<evidence type="ECO:0000256" key="1">
    <source>
        <dbReference type="ARBA" id="ARBA00036993"/>
    </source>
</evidence>